<comment type="caution">
    <text evidence="1">The sequence shown here is derived from an EMBL/GenBank/DDBJ whole genome shotgun (WGS) entry which is preliminary data.</text>
</comment>
<dbReference type="OrthoDB" id="5945876at2759"/>
<organism evidence="1 2">
    <name type="scientific">Paramuricea clavata</name>
    <name type="common">Red gorgonian</name>
    <name type="synonym">Violescent sea-whip</name>
    <dbReference type="NCBI Taxonomy" id="317549"/>
    <lineage>
        <taxon>Eukaryota</taxon>
        <taxon>Metazoa</taxon>
        <taxon>Cnidaria</taxon>
        <taxon>Anthozoa</taxon>
        <taxon>Octocorallia</taxon>
        <taxon>Malacalcyonacea</taxon>
        <taxon>Plexauridae</taxon>
        <taxon>Paramuricea</taxon>
    </lineage>
</organism>
<evidence type="ECO:0000313" key="2">
    <source>
        <dbReference type="Proteomes" id="UP001152795"/>
    </source>
</evidence>
<keyword evidence="2" id="KW-1185">Reference proteome</keyword>
<dbReference type="AlphaFoldDB" id="A0A7D9JAI1"/>
<dbReference type="EMBL" id="CACRXK020013577">
    <property type="protein sequence ID" value="CAB4025392.1"/>
    <property type="molecule type" value="Genomic_DNA"/>
</dbReference>
<dbReference type="SUPFAM" id="SSF52540">
    <property type="entry name" value="P-loop containing nucleoside triphosphate hydrolases"/>
    <property type="match status" value="1"/>
</dbReference>
<sequence length="252" mass="28568">MAEACIGTANKNTKDQGKSEEMIDMNTSTLSVEVENTTSDEPEVAIENSCDGKTFFKVLCVGDFSGAWSKGVYIEDYVSNDETICQHPYNRPIIGVDFRVKCLYDKRGKKIRIEIWNLAEHERFFPTNKLQYGNSDGAIVFWGPKSHTMECALKYKHEITQIKPDIPFVLLVDNVFQTPEKWMGEGLIMNSPDEMDSFCLEHGFFAWFEMLERTGGEKSVFGQAVSTLINEIISRNNTVATSENQQRSCIIV</sequence>
<proteinExistence type="predicted"/>
<reference evidence="1" key="1">
    <citation type="submission" date="2020-04" db="EMBL/GenBank/DDBJ databases">
        <authorList>
            <person name="Alioto T."/>
            <person name="Alioto T."/>
            <person name="Gomez Garrido J."/>
        </authorList>
    </citation>
    <scope>NUCLEOTIDE SEQUENCE</scope>
    <source>
        <strain evidence="1">A484AB</strain>
    </source>
</reference>
<dbReference type="Gene3D" id="3.40.50.300">
    <property type="entry name" value="P-loop containing nucleotide triphosphate hydrolases"/>
    <property type="match status" value="1"/>
</dbReference>
<dbReference type="PROSITE" id="PS51419">
    <property type="entry name" value="RAB"/>
    <property type="match status" value="1"/>
</dbReference>
<name>A0A7D9JAI1_PARCT</name>
<dbReference type="Proteomes" id="UP001152795">
    <property type="component" value="Unassembled WGS sequence"/>
</dbReference>
<gene>
    <name evidence="1" type="ORF">PACLA_8A000833</name>
</gene>
<dbReference type="Pfam" id="PF08477">
    <property type="entry name" value="Roc"/>
    <property type="match status" value="1"/>
</dbReference>
<dbReference type="InterPro" id="IPR027417">
    <property type="entry name" value="P-loop_NTPase"/>
</dbReference>
<accession>A0A7D9JAI1</accession>
<protein>
    <submittedName>
        <fullName evidence="1">Ras-related Rab-38-like</fullName>
    </submittedName>
</protein>
<evidence type="ECO:0000313" key="1">
    <source>
        <dbReference type="EMBL" id="CAB4025392.1"/>
    </source>
</evidence>